<reference evidence="3" key="1">
    <citation type="journal article" date="2021" name="Elife">
        <title>Highly contiguous assemblies of 101 drosophilid genomes.</title>
        <authorList>
            <person name="Kim B.Y."/>
            <person name="Wang J.R."/>
            <person name="Miller D.E."/>
            <person name="Barmina O."/>
            <person name="Delaney E."/>
            <person name="Thompson A."/>
            <person name="Comeault A.A."/>
            <person name="Peede D."/>
            <person name="D'Agostino E.R."/>
            <person name="Pelaez J."/>
            <person name="Aguilar J.M."/>
            <person name="Haji D."/>
            <person name="Matsunaga T."/>
            <person name="Armstrong E.E."/>
            <person name="Zych M."/>
            <person name="Ogawa Y."/>
            <person name="Stamenkovic-Radak M."/>
            <person name="Jelic M."/>
            <person name="Veselinovic M.S."/>
            <person name="Tanaskovic M."/>
            <person name="Eric P."/>
            <person name="Gao J.J."/>
            <person name="Katoh T.K."/>
            <person name="Toda M.J."/>
            <person name="Watabe H."/>
            <person name="Watada M."/>
            <person name="Davis J.S."/>
            <person name="Moyle L.C."/>
            <person name="Manoli G."/>
            <person name="Bertolini E."/>
            <person name="Kostal V."/>
            <person name="Hawley R.S."/>
            <person name="Takahashi A."/>
            <person name="Jones C.D."/>
            <person name="Price D.K."/>
            <person name="Whiteman N."/>
            <person name="Kopp A."/>
            <person name="Matute D.R."/>
            <person name="Petrov D.A."/>
        </authorList>
    </citation>
    <scope>NUCLEOTIDE SEQUENCE [LARGE SCALE GENOMIC DNA]</scope>
</reference>
<organism evidence="2 3">
    <name type="scientific">Drosophila rhopaloa</name>
    <name type="common">Fruit fly</name>
    <dbReference type="NCBI Taxonomy" id="1041015"/>
    <lineage>
        <taxon>Eukaryota</taxon>
        <taxon>Metazoa</taxon>
        <taxon>Ecdysozoa</taxon>
        <taxon>Arthropoda</taxon>
        <taxon>Hexapoda</taxon>
        <taxon>Insecta</taxon>
        <taxon>Pterygota</taxon>
        <taxon>Neoptera</taxon>
        <taxon>Endopterygota</taxon>
        <taxon>Diptera</taxon>
        <taxon>Brachycera</taxon>
        <taxon>Muscomorpha</taxon>
        <taxon>Ephydroidea</taxon>
        <taxon>Drosophilidae</taxon>
        <taxon>Drosophila</taxon>
        <taxon>Sophophora</taxon>
    </lineage>
</organism>
<evidence type="ECO:0000313" key="3">
    <source>
        <dbReference type="Proteomes" id="UP001652680"/>
    </source>
</evidence>
<feature type="transmembrane region" description="Helical" evidence="1">
    <location>
        <begin position="48"/>
        <end position="67"/>
    </location>
</feature>
<reference evidence="2" key="2">
    <citation type="submission" date="2025-05" db="UniProtKB">
        <authorList>
            <consortium name="EnsemblMetazoa"/>
        </authorList>
    </citation>
    <scope>IDENTIFICATION</scope>
</reference>
<proteinExistence type="predicted"/>
<keyword evidence="1" id="KW-0472">Membrane</keyword>
<evidence type="ECO:0000313" key="2">
    <source>
        <dbReference type="EnsemblMetazoa" id="XP_044317732.1"/>
    </source>
</evidence>
<feature type="transmembrane region" description="Helical" evidence="1">
    <location>
        <begin position="204"/>
        <end position="225"/>
    </location>
</feature>
<evidence type="ECO:0000256" key="1">
    <source>
        <dbReference type="SAM" id="Phobius"/>
    </source>
</evidence>
<sequence>MDETGNIRKRFARQTYSVLLIFLAIAFVQWIIVSLVERCRKIFRHFEIYCSATCSVAGILFTMFVFNENLRSKKIFSRAVAFLIVELLVFSMFVLIARTWIPDQMAFYFFCVLLMVVALIVGCHLSFTMDMTQYIAPLFLMSFILVTISIYFLVVNNFMEKLKPYAYLIFEICLTSVMTLSVMLHAQTISGDRMVQMSSDDSLLAALFLFNEFLAVYAMTFYWQINYNYFTSTDFLWMSTSTKHSHDTTPVNSDYDYDMTPDGQEWGIQNDTNYDWAKEMVHR</sequence>
<keyword evidence="3" id="KW-1185">Reference proteome</keyword>
<feature type="transmembrane region" description="Helical" evidence="1">
    <location>
        <begin position="79"/>
        <end position="101"/>
    </location>
</feature>
<feature type="transmembrane region" description="Helical" evidence="1">
    <location>
        <begin position="134"/>
        <end position="153"/>
    </location>
</feature>
<feature type="transmembrane region" description="Helical" evidence="1">
    <location>
        <begin position="107"/>
        <end position="127"/>
    </location>
</feature>
<keyword evidence="1" id="KW-0812">Transmembrane</keyword>
<name>A0ABM5JFY2_DRORH</name>
<dbReference type="GeneID" id="108045548"/>
<dbReference type="EnsemblMetazoa" id="XM_044461797.1">
    <property type="protein sequence ID" value="XP_044317732.1"/>
    <property type="gene ID" value="LOC108045548"/>
</dbReference>
<feature type="transmembrane region" description="Helical" evidence="1">
    <location>
        <begin position="16"/>
        <end position="36"/>
    </location>
</feature>
<feature type="transmembrane region" description="Helical" evidence="1">
    <location>
        <begin position="165"/>
        <end position="184"/>
    </location>
</feature>
<accession>A0ABM5JFY2</accession>
<keyword evidence="1" id="KW-1133">Transmembrane helix</keyword>
<dbReference type="Proteomes" id="UP001652680">
    <property type="component" value="Unassembled WGS sequence"/>
</dbReference>
<dbReference type="RefSeq" id="XP_044317732.1">
    <property type="nucleotide sequence ID" value="XM_044461797.1"/>
</dbReference>
<protein>
    <submittedName>
        <fullName evidence="2">Uncharacterized protein</fullName>
    </submittedName>
</protein>